<name>A0A1H6W177_9BURK</name>
<dbReference type="RefSeq" id="WP_090865197.1">
    <property type="nucleotide sequence ID" value="NZ_FNYE01000006.1"/>
</dbReference>
<dbReference type="AlphaFoldDB" id="A0A1H6W177"/>
<dbReference type="Gene3D" id="3.40.50.10420">
    <property type="entry name" value="NagB/RpiA/CoA transferase-like"/>
    <property type="match status" value="1"/>
</dbReference>
<dbReference type="PANTHER" id="PTHR43682">
    <property type="entry name" value="LACTATE UTILIZATION PROTEIN C"/>
    <property type="match status" value="1"/>
</dbReference>
<evidence type="ECO:0000313" key="2">
    <source>
        <dbReference type="EMBL" id="SEJ09636.1"/>
    </source>
</evidence>
<reference evidence="3" key="1">
    <citation type="submission" date="2016-10" db="EMBL/GenBank/DDBJ databases">
        <authorList>
            <person name="Varghese N."/>
            <person name="Submissions S."/>
        </authorList>
    </citation>
    <scope>NUCLEOTIDE SEQUENCE [LARGE SCALE GENOMIC DNA]</scope>
    <source>
        <strain evidence="3">LMG 26031</strain>
    </source>
</reference>
<dbReference type="SUPFAM" id="SSF100950">
    <property type="entry name" value="NagB/RpiA/CoA transferase-like"/>
    <property type="match status" value="1"/>
</dbReference>
<feature type="domain" description="LUD" evidence="1">
    <location>
        <begin position="54"/>
        <end position="228"/>
    </location>
</feature>
<evidence type="ECO:0000259" key="1">
    <source>
        <dbReference type="Pfam" id="PF02589"/>
    </source>
</evidence>
<dbReference type="PANTHER" id="PTHR43682:SF1">
    <property type="entry name" value="LACTATE UTILIZATION PROTEIN C"/>
    <property type="match status" value="1"/>
</dbReference>
<proteinExistence type="predicted"/>
<evidence type="ECO:0000313" key="3">
    <source>
        <dbReference type="Proteomes" id="UP000198866"/>
    </source>
</evidence>
<dbReference type="InterPro" id="IPR003741">
    <property type="entry name" value="LUD_dom"/>
</dbReference>
<sequence>MNARERMLGRLRAAAPTDVSSDELKRLDARIDLHYDSRRAARPAVELSTHALVESMQTALAASHAEVFRATARTWPALIAQRLVDTNVKRVLLDTSRAEGAALQRALPLSVATPTYDRPIETWKAELFETIDAGFTVARSGIASTGTLIVAPDEGSPRTMSLVPPLHIALVYADSLHADLHAAMRAEQWQAGMPTNLVLISGPSKTSDIQQTLAYGAHGPRELWVVIVEREADRANNTHGDAA</sequence>
<dbReference type="Proteomes" id="UP000198866">
    <property type="component" value="Unassembled WGS sequence"/>
</dbReference>
<dbReference type="OrthoDB" id="9794157at2"/>
<gene>
    <name evidence="2" type="ORF">SAMN05192539_1006257</name>
</gene>
<organism evidence="2 3">
    <name type="scientific">Paraburkholderia diazotrophica</name>
    <dbReference type="NCBI Taxonomy" id="667676"/>
    <lineage>
        <taxon>Bacteria</taxon>
        <taxon>Pseudomonadati</taxon>
        <taxon>Pseudomonadota</taxon>
        <taxon>Betaproteobacteria</taxon>
        <taxon>Burkholderiales</taxon>
        <taxon>Burkholderiaceae</taxon>
        <taxon>Paraburkholderia</taxon>
    </lineage>
</organism>
<dbReference type="EMBL" id="FNYE01000006">
    <property type="protein sequence ID" value="SEJ09636.1"/>
    <property type="molecule type" value="Genomic_DNA"/>
</dbReference>
<dbReference type="InterPro" id="IPR024185">
    <property type="entry name" value="FTHF_cligase-like_sf"/>
</dbReference>
<protein>
    <submittedName>
        <fullName evidence="2">L-lactate dehydrogenase complex protein LldG</fullName>
    </submittedName>
</protein>
<dbReference type="InterPro" id="IPR037171">
    <property type="entry name" value="NagB/RpiA_transferase-like"/>
</dbReference>
<keyword evidence="3" id="KW-1185">Reference proteome</keyword>
<dbReference type="STRING" id="667676.SAMN05192539_1006257"/>
<dbReference type="Pfam" id="PF02589">
    <property type="entry name" value="LUD_dom"/>
    <property type="match status" value="1"/>
</dbReference>
<accession>A0A1H6W177</accession>